<gene>
    <name evidence="3" type="ORF">GC106_3670</name>
</gene>
<dbReference type="GO" id="GO:0016853">
    <property type="term" value="F:isomerase activity"/>
    <property type="evidence" value="ECO:0007669"/>
    <property type="project" value="UniProtKB-KW"/>
</dbReference>
<dbReference type="Proteomes" id="UP000763557">
    <property type="component" value="Unassembled WGS sequence"/>
</dbReference>
<dbReference type="InterPro" id="IPR036237">
    <property type="entry name" value="Xyl_isomerase-like_sf"/>
</dbReference>
<keyword evidence="1" id="KW-0472">Membrane</keyword>
<evidence type="ECO:0000256" key="1">
    <source>
        <dbReference type="SAM" id="Phobius"/>
    </source>
</evidence>
<feature type="domain" description="Xylose isomerase-like TIM barrel" evidence="2">
    <location>
        <begin position="132"/>
        <end position="370"/>
    </location>
</feature>
<dbReference type="PROSITE" id="PS51318">
    <property type="entry name" value="TAT"/>
    <property type="match status" value="1"/>
</dbReference>
<accession>A0ABX2EWM6</accession>
<dbReference type="EMBL" id="JAAATY010000001">
    <property type="protein sequence ID" value="NRN63166.1"/>
    <property type="molecule type" value="Genomic_DNA"/>
</dbReference>
<dbReference type="InterPro" id="IPR013022">
    <property type="entry name" value="Xyl_isomerase-like_TIM-brl"/>
</dbReference>
<name>A0ABX2EWM6_9PSEU</name>
<dbReference type="Gene3D" id="3.20.20.150">
    <property type="entry name" value="Divalent-metal-dependent TIM barrel enzymes"/>
    <property type="match status" value="1"/>
</dbReference>
<keyword evidence="1" id="KW-1133">Transmembrane helix</keyword>
<evidence type="ECO:0000313" key="3">
    <source>
        <dbReference type="EMBL" id="NRN63166.1"/>
    </source>
</evidence>
<organism evidence="3 4">
    <name type="scientific">Kibdelosporangium persicum</name>
    <dbReference type="NCBI Taxonomy" id="2698649"/>
    <lineage>
        <taxon>Bacteria</taxon>
        <taxon>Bacillati</taxon>
        <taxon>Actinomycetota</taxon>
        <taxon>Actinomycetes</taxon>
        <taxon>Pseudonocardiales</taxon>
        <taxon>Pseudonocardiaceae</taxon>
        <taxon>Kibdelosporangium</taxon>
    </lineage>
</organism>
<dbReference type="PANTHER" id="PTHR12110:SF41">
    <property type="entry name" value="INOSOSE DEHYDRATASE"/>
    <property type="match status" value="1"/>
</dbReference>
<keyword evidence="3" id="KW-0413">Isomerase</keyword>
<keyword evidence="4" id="KW-1185">Reference proteome</keyword>
<proteinExistence type="predicted"/>
<dbReference type="SUPFAM" id="SSF51658">
    <property type="entry name" value="Xylose isomerase-like"/>
    <property type="match status" value="1"/>
</dbReference>
<dbReference type="Pfam" id="PF01261">
    <property type="entry name" value="AP_endonuc_2"/>
    <property type="match status" value="1"/>
</dbReference>
<dbReference type="InterPro" id="IPR006311">
    <property type="entry name" value="TAT_signal"/>
</dbReference>
<feature type="transmembrane region" description="Helical" evidence="1">
    <location>
        <begin position="56"/>
        <end position="76"/>
    </location>
</feature>
<evidence type="ECO:0000259" key="2">
    <source>
        <dbReference type="Pfam" id="PF01261"/>
    </source>
</evidence>
<protein>
    <submittedName>
        <fullName evidence="3">Sugar phosphate isomerase/epimerase</fullName>
    </submittedName>
</protein>
<sequence>MTASGGGNTAASDDRSLSEPAAMGVVSHPKYAHAGLRKALFAMEEKQDRRFTRRDVFTASAGAAAVLGAAGLPVLATATPAFADTDHGRGRRLRAEPLIPARNRGIILYSVRDRINAAPDNTGVPYGFERVLARLAEIGYKEIEFAGYTQSTQILGRQITPKEIRKILDDNGLVANGTHTQINPATFEQQMDIAQELGMKNIGTGSDPTNSAYQADWDAAADTWNDLGRRARARGLRLYTHNHDAAYSFLLDTGPLDANGKPTRSSGTRRLEYFFEKTDPRYVFFEMDIFWAYVARYKHKEYTDRWGRQQTDLFDPILTVAPRTTRFPLFHAKDGNRNTAVPNGHDMVPLGDGDINFQQFFQTIGEQDFHHANWEQDTAPGGTALPAQSLDFAALSYTNMSELTIYRR</sequence>
<evidence type="ECO:0000313" key="4">
    <source>
        <dbReference type="Proteomes" id="UP000763557"/>
    </source>
</evidence>
<reference evidence="3 4" key="1">
    <citation type="submission" date="2020-01" db="EMBL/GenBank/DDBJ databases">
        <title>Kibdelosporangium persica a novel Actinomycetes from a hot desert in Iran.</title>
        <authorList>
            <person name="Safaei N."/>
            <person name="Zaburannyi N."/>
            <person name="Mueller R."/>
            <person name="Wink J."/>
        </authorList>
    </citation>
    <scope>NUCLEOTIDE SEQUENCE [LARGE SCALE GENOMIC DNA]</scope>
    <source>
        <strain evidence="3 4">4NS15</strain>
    </source>
</reference>
<comment type="caution">
    <text evidence="3">The sequence shown here is derived from an EMBL/GenBank/DDBJ whole genome shotgun (WGS) entry which is preliminary data.</text>
</comment>
<dbReference type="InterPro" id="IPR050312">
    <property type="entry name" value="IolE/XylAMocC-like"/>
</dbReference>
<dbReference type="PANTHER" id="PTHR12110">
    <property type="entry name" value="HYDROXYPYRUVATE ISOMERASE"/>
    <property type="match status" value="1"/>
</dbReference>
<keyword evidence="1" id="KW-0812">Transmembrane</keyword>